<accession>A0A9E8MWJ8</accession>
<dbReference type="EMBL" id="CP113088">
    <property type="protein sequence ID" value="WAC02962.1"/>
    <property type="molecule type" value="Genomic_DNA"/>
</dbReference>
<sequence>MNTKPFLIFLIGLICFSCNDESLENKYNYWISNNDFSGKNELIRKFENTINARQIDSLNYPKYWFLKNQFSWKINDNILINENSDKAVILLMSIGLDNKKDTLGSVNVLSAERLSNNWIINDGIDMTFYYFTHYYNENLTFDKINELSTKRMIKGGYMNSEKEFNHKYVDDNWNYLFGNK</sequence>
<keyword evidence="2" id="KW-1185">Reference proteome</keyword>
<evidence type="ECO:0000313" key="2">
    <source>
        <dbReference type="Proteomes" id="UP001164705"/>
    </source>
</evidence>
<gene>
    <name evidence="1" type="ORF">N7U66_04855</name>
</gene>
<dbReference type="Proteomes" id="UP001164705">
    <property type="component" value="Chromosome"/>
</dbReference>
<evidence type="ECO:0000313" key="1">
    <source>
        <dbReference type="EMBL" id="WAC02962.1"/>
    </source>
</evidence>
<proteinExistence type="predicted"/>
<dbReference type="KEGG" id="lnu:N7U66_04855"/>
<protein>
    <submittedName>
        <fullName evidence="1">Uncharacterized protein</fullName>
    </submittedName>
</protein>
<dbReference type="RefSeq" id="WP_267677559.1">
    <property type="nucleotide sequence ID" value="NZ_CP113088.1"/>
</dbReference>
<reference evidence="1" key="1">
    <citation type="submission" date="2022-11" db="EMBL/GenBank/DDBJ databases">
        <title>Lacinutrix neustonica HL-RS19T sp. nov., isolated from the surface microlayer sample of brackish Lake Shihwa.</title>
        <authorList>
            <person name="Choi J.Y."/>
            <person name="Hwang C.Y."/>
        </authorList>
    </citation>
    <scope>NUCLEOTIDE SEQUENCE</scope>
    <source>
        <strain evidence="1">HL-RS19</strain>
    </source>
</reference>
<organism evidence="1 2">
    <name type="scientific">Lacinutrix neustonica</name>
    <dbReference type="NCBI Taxonomy" id="2980107"/>
    <lineage>
        <taxon>Bacteria</taxon>
        <taxon>Pseudomonadati</taxon>
        <taxon>Bacteroidota</taxon>
        <taxon>Flavobacteriia</taxon>
        <taxon>Flavobacteriales</taxon>
        <taxon>Flavobacteriaceae</taxon>
        <taxon>Lacinutrix</taxon>
    </lineage>
</organism>
<name>A0A9E8MWJ8_9FLAO</name>
<dbReference type="AlphaFoldDB" id="A0A9E8MWJ8"/>